<feature type="non-terminal residue" evidence="2">
    <location>
        <position position="71"/>
    </location>
</feature>
<organism evidence="2 3">
    <name type="scientific">Piloderma croceum (strain F 1598)</name>
    <dbReference type="NCBI Taxonomy" id="765440"/>
    <lineage>
        <taxon>Eukaryota</taxon>
        <taxon>Fungi</taxon>
        <taxon>Dikarya</taxon>
        <taxon>Basidiomycota</taxon>
        <taxon>Agaricomycotina</taxon>
        <taxon>Agaricomycetes</taxon>
        <taxon>Agaricomycetidae</taxon>
        <taxon>Atheliales</taxon>
        <taxon>Atheliaceae</taxon>
        <taxon>Piloderma</taxon>
    </lineage>
</organism>
<feature type="domain" description="Xrn1 helical" evidence="1">
    <location>
        <begin position="8"/>
        <end position="70"/>
    </location>
</feature>
<keyword evidence="3" id="KW-1185">Reference proteome</keyword>
<evidence type="ECO:0000259" key="1">
    <source>
        <dbReference type="Pfam" id="PF17846"/>
    </source>
</evidence>
<dbReference type="PANTHER" id="PTHR12341">
    <property type="entry name" value="5'-&gt;3' EXORIBONUCLEASE"/>
    <property type="match status" value="1"/>
</dbReference>
<dbReference type="OrthoDB" id="372487at2759"/>
<feature type="non-terminal residue" evidence="2">
    <location>
        <position position="1"/>
    </location>
</feature>
<dbReference type="PANTHER" id="PTHR12341:SF7">
    <property type="entry name" value="5'-3' EXORIBONUCLEASE 1"/>
    <property type="match status" value="1"/>
</dbReference>
<dbReference type="STRING" id="765440.A0A0C3EW57"/>
<dbReference type="Gene3D" id="1.25.40.1050">
    <property type="match status" value="1"/>
</dbReference>
<dbReference type="AlphaFoldDB" id="A0A0C3EW57"/>
<dbReference type="EMBL" id="KN833032">
    <property type="protein sequence ID" value="KIM76750.1"/>
    <property type="molecule type" value="Genomic_DNA"/>
</dbReference>
<dbReference type="InterPro" id="IPR027073">
    <property type="entry name" value="5_3_exoribonuclease"/>
</dbReference>
<accession>A0A0C3EW57</accession>
<name>A0A0C3EW57_PILCF</name>
<dbReference type="Proteomes" id="UP000054166">
    <property type="component" value="Unassembled WGS sequence"/>
</dbReference>
<dbReference type="InterPro" id="IPR041412">
    <property type="entry name" value="Xrn1_helical"/>
</dbReference>
<evidence type="ECO:0000313" key="2">
    <source>
        <dbReference type="EMBL" id="KIM76750.1"/>
    </source>
</evidence>
<dbReference type="GO" id="GO:0003723">
    <property type="term" value="F:RNA binding"/>
    <property type="evidence" value="ECO:0007669"/>
    <property type="project" value="TreeGrafter"/>
</dbReference>
<dbReference type="GO" id="GO:0004534">
    <property type="term" value="F:5'-3' RNA exonuclease activity"/>
    <property type="evidence" value="ECO:0007669"/>
    <property type="project" value="TreeGrafter"/>
</dbReference>
<dbReference type="HOGENOM" id="CLU_2747045_0_0_1"/>
<evidence type="ECO:0000313" key="3">
    <source>
        <dbReference type="Proteomes" id="UP000054166"/>
    </source>
</evidence>
<dbReference type="Pfam" id="PF17846">
    <property type="entry name" value="XRN_M"/>
    <property type="match status" value="1"/>
</dbReference>
<sequence>FYLLKLSTDLKNIDMLLYFLLGTPFCPYEHLMGVLPLESRDQIPSTYHDLMYVPNSPIFDFNPLDFELDLS</sequence>
<dbReference type="GO" id="GO:0005634">
    <property type="term" value="C:nucleus"/>
    <property type="evidence" value="ECO:0007669"/>
    <property type="project" value="TreeGrafter"/>
</dbReference>
<protein>
    <recommendedName>
        <fullName evidence="1">Xrn1 helical domain-containing protein</fullName>
    </recommendedName>
</protein>
<dbReference type="InParanoid" id="A0A0C3EW57"/>
<dbReference type="GO" id="GO:0000956">
    <property type="term" value="P:nuclear-transcribed mRNA catabolic process"/>
    <property type="evidence" value="ECO:0007669"/>
    <property type="project" value="TreeGrafter"/>
</dbReference>
<dbReference type="GO" id="GO:0016075">
    <property type="term" value="P:rRNA catabolic process"/>
    <property type="evidence" value="ECO:0007669"/>
    <property type="project" value="TreeGrafter"/>
</dbReference>
<gene>
    <name evidence="2" type="ORF">PILCRDRAFT_53010</name>
</gene>
<reference evidence="3" key="2">
    <citation type="submission" date="2015-01" db="EMBL/GenBank/DDBJ databases">
        <title>Evolutionary Origins and Diversification of the Mycorrhizal Mutualists.</title>
        <authorList>
            <consortium name="DOE Joint Genome Institute"/>
            <consortium name="Mycorrhizal Genomics Consortium"/>
            <person name="Kohler A."/>
            <person name="Kuo A."/>
            <person name="Nagy L.G."/>
            <person name="Floudas D."/>
            <person name="Copeland A."/>
            <person name="Barry K.W."/>
            <person name="Cichocki N."/>
            <person name="Veneault-Fourrey C."/>
            <person name="LaButti K."/>
            <person name="Lindquist E.A."/>
            <person name="Lipzen A."/>
            <person name="Lundell T."/>
            <person name="Morin E."/>
            <person name="Murat C."/>
            <person name="Riley R."/>
            <person name="Ohm R."/>
            <person name="Sun H."/>
            <person name="Tunlid A."/>
            <person name="Henrissat B."/>
            <person name="Grigoriev I.V."/>
            <person name="Hibbett D.S."/>
            <person name="Martin F."/>
        </authorList>
    </citation>
    <scope>NUCLEOTIDE SEQUENCE [LARGE SCALE GENOMIC DNA]</scope>
    <source>
        <strain evidence="3">F 1598</strain>
    </source>
</reference>
<reference evidence="2 3" key="1">
    <citation type="submission" date="2014-04" db="EMBL/GenBank/DDBJ databases">
        <authorList>
            <consortium name="DOE Joint Genome Institute"/>
            <person name="Kuo A."/>
            <person name="Tarkka M."/>
            <person name="Buscot F."/>
            <person name="Kohler A."/>
            <person name="Nagy L.G."/>
            <person name="Floudas D."/>
            <person name="Copeland A."/>
            <person name="Barry K.W."/>
            <person name="Cichocki N."/>
            <person name="Veneault-Fourrey C."/>
            <person name="LaButti K."/>
            <person name="Lindquist E.A."/>
            <person name="Lipzen A."/>
            <person name="Lundell T."/>
            <person name="Morin E."/>
            <person name="Murat C."/>
            <person name="Sun H."/>
            <person name="Tunlid A."/>
            <person name="Henrissat B."/>
            <person name="Grigoriev I.V."/>
            <person name="Hibbett D.S."/>
            <person name="Martin F."/>
            <person name="Nordberg H.P."/>
            <person name="Cantor M.N."/>
            <person name="Hua S.X."/>
        </authorList>
    </citation>
    <scope>NUCLEOTIDE SEQUENCE [LARGE SCALE GENOMIC DNA]</scope>
    <source>
        <strain evidence="2 3">F 1598</strain>
    </source>
</reference>
<proteinExistence type="predicted"/>